<dbReference type="AlphaFoldDB" id="A0A498SSY7"/>
<gene>
    <name evidence="4" type="ORF">NAV_LOCUS7156</name>
</gene>
<evidence type="ECO:0000313" key="4">
    <source>
        <dbReference type="EMBL" id="VBB32365.1"/>
    </source>
</evidence>
<organism evidence="4 5">
    <name type="scientific">Acanthocheilonema viteae</name>
    <name type="common">Filarial nematode worm</name>
    <name type="synonym">Dipetalonema viteae</name>
    <dbReference type="NCBI Taxonomy" id="6277"/>
    <lineage>
        <taxon>Eukaryota</taxon>
        <taxon>Metazoa</taxon>
        <taxon>Ecdysozoa</taxon>
        <taxon>Nematoda</taxon>
        <taxon>Chromadorea</taxon>
        <taxon>Rhabditida</taxon>
        <taxon>Spirurina</taxon>
        <taxon>Spiruromorpha</taxon>
        <taxon>Filarioidea</taxon>
        <taxon>Onchocercidae</taxon>
        <taxon>Acanthocheilonema</taxon>
    </lineage>
</organism>
<name>A0A498SSY7_ACAVI</name>
<keyword evidence="5" id="KW-1185">Reference proteome</keyword>
<dbReference type="EMBL" id="UPTC01001679">
    <property type="protein sequence ID" value="VBB32365.1"/>
    <property type="molecule type" value="Genomic_DNA"/>
</dbReference>
<evidence type="ECO:0000256" key="2">
    <source>
        <dbReference type="RuleBase" id="RU102079"/>
    </source>
</evidence>
<sequence length="55" mass="6184">ADVTIINERYSFQIFFNGKRFTTFAHRGSPDDVRTLEIDGECEVFSVTVNNAVGV</sequence>
<protein>
    <recommendedName>
        <fullName evidence="2">Galectin</fullName>
    </recommendedName>
</protein>
<reference evidence="4 5" key="1">
    <citation type="submission" date="2018-08" db="EMBL/GenBank/DDBJ databases">
        <authorList>
            <person name="Laetsch R D."/>
            <person name="Stevens L."/>
            <person name="Kumar S."/>
            <person name="Blaxter L. M."/>
        </authorList>
    </citation>
    <scope>NUCLEOTIDE SEQUENCE [LARGE SCALE GENOMIC DNA]</scope>
</reference>
<dbReference type="Proteomes" id="UP000276991">
    <property type="component" value="Unassembled WGS sequence"/>
</dbReference>
<accession>A0A498SSY7</accession>
<evidence type="ECO:0000313" key="5">
    <source>
        <dbReference type="Proteomes" id="UP000276991"/>
    </source>
</evidence>
<dbReference type="PROSITE" id="PS51304">
    <property type="entry name" value="GALECTIN"/>
    <property type="match status" value="1"/>
</dbReference>
<evidence type="ECO:0000256" key="1">
    <source>
        <dbReference type="ARBA" id="ARBA00022734"/>
    </source>
</evidence>
<dbReference type="OrthoDB" id="6251307at2759"/>
<evidence type="ECO:0000259" key="3">
    <source>
        <dbReference type="PROSITE" id="PS51304"/>
    </source>
</evidence>
<feature type="non-terminal residue" evidence="4">
    <location>
        <position position="1"/>
    </location>
</feature>
<dbReference type="Pfam" id="PF00337">
    <property type="entry name" value="Gal-bind_lectin"/>
    <property type="match status" value="1"/>
</dbReference>
<dbReference type="GO" id="GO:0030246">
    <property type="term" value="F:carbohydrate binding"/>
    <property type="evidence" value="ECO:0007669"/>
    <property type="project" value="UniProtKB-UniRule"/>
</dbReference>
<dbReference type="Gene3D" id="2.60.120.200">
    <property type="match status" value="1"/>
</dbReference>
<dbReference type="InterPro" id="IPR001079">
    <property type="entry name" value="Galectin_CRD"/>
</dbReference>
<keyword evidence="1 2" id="KW-0430">Lectin</keyword>
<dbReference type="SUPFAM" id="SSF49899">
    <property type="entry name" value="Concanavalin A-like lectins/glucanases"/>
    <property type="match status" value="1"/>
</dbReference>
<proteinExistence type="predicted"/>
<dbReference type="InterPro" id="IPR013320">
    <property type="entry name" value="ConA-like_dom_sf"/>
</dbReference>
<feature type="domain" description="Galectin" evidence="3">
    <location>
        <begin position="1"/>
        <end position="50"/>
    </location>
</feature>